<evidence type="ECO:0000313" key="1">
    <source>
        <dbReference type="EMBL" id="KAH3675865.1"/>
    </source>
</evidence>
<evidence type="ECO:0008006" key="3">
    <source>
        <dbReference type="Google" id="ProtNLM"/>
    </source>
</evidence>
<evidence type="ECO:0000313" key="2">
    <source>
        <dbReference type="Proteomes" id="UP000769528"/>
    </source>
</evidence>
<proteinExistence type="predicted"/>
<dbReference type="InterPro" id="IPR023674">
    <property type="entry name" value="Ribosomal_uL1-like"/>
</dbReference>
<organism evidence="1 2">
    <name type="scientific">Wickerhamomyces mucosus</name>
    <dbReference type="NCBI Taxonomy" id="1378264"/>
    <lineage>
        <taxon>Eukaryota</taxon>
        <taxon>Fungi</taxon>
        <taxon>Dikarya</taxon>
        <taxon>Ascomycota</taxon>
        <taxon>Saccharomycotina</taxon>
        <taxon>Saccharomycetes</taxon>
        <taxon>Phaffomycetales</taxon>
        <taxon>Wickerhamomycetaceae</taxon>
        <taxon>Wickerhamomyces</taxon>
    </lineage>
</organism>
<reference evidence="1" key="2">
    <citation type="submission" date="2021-01" db="EMBL/GenBank/DDBJ databases">
        <authorList>
            <person name="Schikora-Tamarit M.A."/>
        </authorList>
    </citation>
    <scope>NUCLEOTIDE SEQUENCE</scope>
    <source>
        <strain evidence="1">CBS6341</strain>
    </source>
</reference>
<dbReference type="Pfam" id="PF00687">
    <property type="entry name" value="Ribosomal_L1"/>
    <property type="match status" value="1"/>
</dbReference>
<dbReference type="SUPFAM" id="SSF56808">
    <property type="entry name" value="Ribosomal protein L1"/>
    <property type="match status" value="1"/>
</dbReference>
<comment type="caution">
    <text evidence="1">The sequence shown here is derived from an EMBL/GenBank/DDBJ whole genome shotgun (WGS) entry which is preliminary data.</text>
</comment>
<keyword evidence="2" id="KW-1185">Reference proteome</keyword>
<dbReference type="EMBL" id="JAEUBF010000694">
    <property type="protein sequence ID" value="KAH3675865.1"/>
    <property type="molecule type" value="Genomic_DNA"/>
</dbReference>
<reference evidence="1" key="1">
    <citation type="journal article" date="2021" name="Open Biol.">
        <title>Shared evolutionary footprints suggest mitochondrial oxidative damage underlies multiple complex I losses in fungi.</title>
        <authorList>
            <person name="Schikora-Tamarit M.A."/>
            <person name="Marcet-Houben M."/>
            <person name="Nosek J."/>
            <person name="Gabaldon T."/>
        </authorList>
    </citation>
    <scope>NUCLEOTIDE SEQUENCE</scope>
    <source>
        <strain evidence="1">CBS6341</strain>
    </source>
</reference>
<name>A0A9P8PQK1_9ASCO</name>
<sequence length="270" mass="30823">MSFPLGEKAKIDATKSLKALIAHEAGANNGSKPHEMIQLLINTEHPLLKKKDYIPRIIPIPNRLGKISTTQILLITKDPSTIYREALNQKGSPTEDLIKDIMPLKKIKKIAGNKKQLINLFQDYDLVLCDHRIQHLLPGILGEMFFKKNKKLPFMIQMFQPTPDDLKLKKQEKIEKCDAEFVKKQIKSIVKNTSYLPNTDTTISIRLGYTDFKIQELITNLSTIIEFLQNPKFLMSNGGIINKKNQLVGVMVKTNESVALPVYKNKRFQE</sequence>
<protein>
    <recommendedName>
        <fullName evidence="3">Ribosomal protein L1</fullName>
    </recommendedName>
</protein>
<dbReference type="InterPro" id="IPR016095">
    <property type="entry name" value="Ribosomal_uL1_3-a/b-sand"/>
</dbReference>
<dbReference type="Proteomes" id="UP000769528">
    <property type="component" value="Unassembled WGS sequence"/>
</dbReference>
<dbReference type="Gene3D" id="3.40.50.790">
    <property type="match status" value="1"/>
</dbReference>
<dbReference type="OrthoDB" id="10251727at2759"/>
<gene>
    <name evidence="1" type="ORF">WICMUC_002435</name>
</gene>
<accession>A0A9P8PQK1</accession>
<dbReference type="AlphaFoldDB" id="A0A9P8PQK1"/>
<dbReference type="InterPro" id="IPR028364">
    <property type="entry name" value="Ribosomal_uL1/biogenesis"/>
</dbReference>